<dbReference type="GO" id="GO:0016042">
    <property type="term" value="P:lipid catabolic process"/>
    <property type="evidence" value="ECO:0007669"/>
    <property type="project" value="TreeGrafter"/>
</dbReference>
<dbReference type="InterPro" id="IPR000734">
    <property type="entry name" value="TAG_lipase"/>
</dbReference>
<organism evidence="6 7">
    <name type="scientific">Polypedilum vanderplanki</name>
    <name type="common">Sleeping chironomid midge</name>
    <dbReference type="NCBI Taxonomy" id="319348"/>
    <lineage>
        <taxon>Eukaryota</taxon>
        <taxon>Metazoa</taxon>
        <taxon>Ecdysozoa</taxon>
        <taxon>Arthropoda</taxon>
        <taxon>Hexapoda</taxon>
        <taxon>Insecta</taxon>
        <taxon>Pterygota</taxon>
        <taxon>Neoptera</taxon>
        <taxon>Endopterygota</taxon>
        <taxon>Diptera</taxon>
        <taxon>Nematocera</taxon>
        <taxon>Chironomoidea</taxon>
        <taxon>Chironomidae</taxon>
        <taxon>Chironominae</taxon>
        <taxon>Polypedilum</taxon>
        <taxon>Polypedilum</taxon>
    </lineage>
</organism>
<dbReference type="CDD" id="cd00707">
    <property type="entry name" value="Pancreat_lipase_like"/>
    <property type="match status" value="1"/>
</dbReference>
<evidence type="ECO:0000256" key="3">
    <source>
        <dbReference type="ARBA" id="ARBA00022525"/>
    </source>
</evidence>
<protein>
    <recommendedName>
        <fullName evidence="5">Lipase domain-containing protein</fullName>
    </recommendedName>
</protein>
<dbReference type="Proteomes" id="UP001107558">
    <property type="component" value="Chromosome 4"/>
</dbReference>
<reference evidence="6" key="1">
    <citation type="submission" date="2021-03" db="EMBL/GenBank/DDBJ databases">
        <title>Chromosome level genome of the anhydrobiotic midge Polypedilum vanderplanki.</title>
        <authorList>
            <person name="Yoshida Y."/>
            <person name="Kikawada T."/>
            <person name="Gusev O."/>
        </authorList>
    </citation>
    <scope>NUCLEOTIDE SEQUENCE</scope>
    <source>
        <strain evidence="6">NIAS01</strain>
        <tissue evidence="6">Whole body or cell culture</tissue>
    </source>
</reference>
<dbReference type="InterPro" id="IPR029058">
    <property type="entry name" value="AB_hydrolase_fold"/>
</dbReference>
<evidence type="ECO:0000256" key="1">
    <source>
        <dbReference type="ARBA" id="ARBA00004613"/>
    </source>
</evidence>
<proteinExistence type="inferred from homology"/>
<dbReference type="PANTHER" id="PTHR11610">
    <property type="entry name" value="LIPASE"/>
    <property type="match status" value="1"/>
</dbReference>
<dbReference type="GO" id="GO:0017171">
    <property type="term" value="F:serine hydrolase activity"/>
    <property type="evidence" value="ECO:0007669"/>
    <property type="project" value="TreeGrafter"/>
</dbReference>
<dbReference type="OrthoDB" id="199913at2759"/>
<dbReference type="Pfam" id="PF00151">
    <property type="entry name" value="Lipase"/>
    <property type="match status" value="1"/>
</dbReference>
<comment type="caution">
    <text evidence="6">The sequence shown here is derived from an EMBL/GenBank/DDBJ whole genome shotgun (WGS) entry which is preliminary data.</text>
</comment>
<evidence type="ECO:0000313" key="6">
    <source>
        <dbReference type="EMBL" id="KAG5667207.1"/>
    </source>
</evidence>
<dbReference type="Gene3D" id="3.40.50.1820">
    <property type="entry name" value="alpha/beta hydrolase"/>
    <property type="match status" value="1"/>
</dbReference>
<sequence length="325" mass="36401">MCEKTDQSHAGGNRYLYTPSPRGECENCCEIKEIKDVKFYLYNEKFSRDGKQLFLNDAKRLKHLDKNLPLVIYTHGFTETANGPPKTSSHEMKDAFLQLGNYSVILVDWSSITALPWYSNTVESAPRVGRYLARFVKFLIKSGVLLENIHLIGFSLGAQVSGFAGKTLKEWGILLPRITGLDPAGPLFMNGDTETHISPGDAKFVDVIHTDSGLFGIQWPVGHADFFPNGGYALQPGCIDEELSKNNILGIIVGCSHSRAWQYFVESIYRPTAFECDRCEQTNNESKECNETIKAFMGLNADKSLRGKFFVKTNSEPPYGINYQV</sequence>
<comment type="subcellular location">
    <subcellularLocation>
        <location evidence="1">Secreted</location>
    </subcellularLocation>
</comment>
<accession>A0A9J6BC24</accession>
<keyword evidence="7" id="KW-1185">Reference proteome</keyword>
<dbReference type="FunFam" id="3.40.50.1820:FF:000122">
    <property type="entry name" value="Vitellogenin-3-like Protein"/>
    <property type="match status" value="1"/>
</dbReference>
<gene>
    <name evidence="6" type="ORF">PVAND_015198</name>
</gene>
<dbReference type="GO" id="GO:0005615">
    <property type="term" value="C:extracellular space"/>
    <property type="evidence" value="ECO:0007669"/>
    <property type="project" value="TreeGrafter"/>
</dbReference>
<dbReference type="EMBL" id="JADBJN010000004">
    <property type="protein sequence ID" value="KAG5667207.1"/>
    <property type="molecule type" value="Genomic_DNA"/>
</dbReference>
<name>A0A9J6BC24_POLVA</name>
<evidence type="ECO:0000259" key="5">
    <source>
        <dbReference type="Pfam" id="PF00151"/>
    </source>
</evidence>
<feature type="domain" description="Lipase" evidence="5">
    <location>
        <begin position="33"/>
        <end position="319"/>
    </location>
</feature>
<dbReference type="InterPro" id="IPR013818">
    <property type="entry name" value="Lipase"/>
</dbReference>
<evidence type="ECO:0000256" key="2">
    <source>
        <dbReference type="ARBA" id="ARBA00010701"/>
    </source>
</evidence>
<evidence type="ECO:0000313" key="7">
    <source>
        <dbReference type="Proteomes" id="UP001107558"/>
    </source>
</evidence>
<dbReference type="InterPro" id="IPR033906">
    <property type="entry name" value="Lipase_N"/>
</dbReference>
<dbReference type="GO" id="GO:0016298">
    <property type="term" value="F:lipase activity"/>
    <property type="evidence" value="ECO:0007669"/>
    <property type="project" value="InterPro"/>
</dbReference>
<dbReference type="AlphaFoldDB" id="A0A9J6BC24"/>
<dbReference type="PANTHER" id="PTHR11610:SF169">
    <property type="entry name" value="GH15759P-RELATED"/>
    <property type="match status" value="1"/>
</dbReference>
<evidence type="ECO:0000256" key="4">
    <source>
        <dbReference type="RuleBase" id="RU004262"/>
    </source>
</evidence>
<comment type="similarity">
    <text evidence="2 4">Belongs to the AB hydrolase superfamily. Lipase family.</text>
</comment>
<dbReference type="SUPFAM" id="SSF53474">
    <property type="entry name" value="alpha/beta-Hydrolases"/>
    <property type="match status" value="1"/>
</dbReference>
<dbReference type="PRINTS" id="PR00821">
    <property type="entry name" value="TAGLIPASE"/>
</dbReference>
<keyword evidence="3" id="KW-0964">Secreted</keyword>